<dbReference type="PROSITE" id="PS00107">
    <property type="entry name" value="PROTEIN_KINASE_ATP"/>
    <property type="match status" value="1"/>
</dbReference>
<evidence type="ECO:0000256" key="1">
    <source>
        <dbReference type="PROSITE-ProRule" id="PRU10141"/>
    </source>
</evidence>
<dbReference type="Gene3D" id="3.30.200.20">
    <property type="entry name" value="Phosphorylase Kinase, domain 1"/>
    <property type="match status" value="1"/>
</dbReference>
<dbReference type="SUPFAM" id="SSF56112">
    <property type="entry name" value="Protein kinase-like (PK-like)"/>
    <property type="match status" value="1"/>
</dbReference>
<feature type="non-terminal residue" evidence="3">
    <location>
        <position position="1"/>
    </location>
</feature>
<evidence type="ECO:0000313" key="3">
    <source>
        <dbReference type="EMBL" id="CAE7811265.1"/>
    </source>
</evidence>
<proteinExistence type="predicted"/>
<feature type="region of interest" description="Disordered" evidence="2">
    <location>
        <begin position="1"/>
        <end position="42"/>
    </location>
</feature>
<reference evidence="3" key="1">
    <citation type="submission" date="2021-02" db="EMBL/GenBank/DDBJ databases">
        <authorList>
            <person name="Dougan E. K."/>
            <person name="Rhodes N."/>
            <person name="Thang M."/>
            <person name="Chan C."/>
        </authorList>
    </citation>
    <scope>NUCLEOTIDE SEQUENCE</scope>
</reference>
<dbReference type="AlphaFoldDB" id="A0A812Z5P4"/>
<dbReference type="OrthoDB" id="541276at2759"/>
<evidence type="ECO:0000256" key="2">
    <source>
        <dbReference type="SAM" id="MobiDB-lite"/>
    </source>
</evidence>
<sequence>MGCLQASGHQVEKTPRQDMPSGGASSPPKYGGRDADPDKPIVMGKYKMSMNKSDLLGEGSSSICRKGIDMETGQEVAIKVYKLATKSVNSSEEIRLQKFKRQIQVLKMLQEAFVVPKDQTLWHPDLAKATPSKLFMMLLDYSKDDKGEPSPDPTDGVMYVITEVAQYSLK</sequence>
<gene>
    <name evidence="3" type="primary">KIF13B</name>
    <name evidence="3" type="ORF">SNEC2469_LOCUS24034</name>
</gene>
<dbReference type="InterPro" id="IPR017441">
    <property type="entry name" value="Protein_kinase_ATP_BS"/>
</dbReference>
<dbReference type="Proteomes" id="UP000601435">
    <property type="component" value="Unassembled WGS sequence"/>
</dbReference>
<keyword evidence="4" id="KW-1185">Reference proteome</keyword>
<organism evidence="3 4">
    <name type="scientific">Symbiodinium necroappetens</name>
    <dbReference type="NCBI Taxonomy" id="1628268"/>
    <lineage>
        <taxon>Eukaryota</taxon>
        <taxon>Sar</taxon>
        <taxon>Alveolata</taxon>
        <taxon>Dinophyceae</taxon>
        <taxon>Suessiales</taxon>
        <taxon>Symbiodiniaceae</taxon>
        <taxon>Symbiodinium</taxon>
    </lineage>
</organism>
<dbReference type="InterPro" id="IPR011009">
    <property type="entry name" value="Kinase-like_dom_sf"/>
</dbReference>
<protein>
    <submittedName>
        <fullName evidence="3">KIF13B protein</fullName>
    </submittedName>
</protein>
<keyword evidence="1" id="KW-0067">ATP-binding</keyword>
<comment type="caution">
    <text evidence="3">The sequence shown here is derived from an EMBL/GenBank/DDBJ whole genome shotgun (WGS) entry which is preliminary data.</text>
</comment>
<dbReference type="GO" id="GO:0005524">
    <property type="term" value="F:ATP binding"/>
    <property type="evidence" value="ECO:0007669"/>
    <property type="project" value="UniProtKB-UniRule"/>
</dbReference>
<name>A0A812Z5P4_9DINO</name>
<feature type="binding site" evidence="1">
    <location>
        <position position="79"/>
    </location>
    <ligand>
        <name>ATP</name>
        <dbReference type="ChEBI" id="CHEBI:30616"/>
    </ligand>
</feature>
<evidence type="ECO:0000313" key="4">
    <source>
        <dbReference type="Proteomes" id="UP000601435"/>
    </source>
</evidence>
<dbReference type="EMBL" id="CAJNJA010045674">
    <property type="protein sequence ID" value="CAE7811265.1"/>
    <property type="molecule type" value="Genomic_DNA"/>
</dbReference>
<accession>A0A812Z5P4</accession>
<keyword evidence="1" id="KW-0547">Nucleotide-binding</keyword>